<evidence type="ECO:0000313" key="2">
    <source>
        <dbReference type="Proteomes" id="UP001180840"/>
    </source>
</evidence>
<proteinExistence type="predicted"/>
<comment type="caution">
    <text evidence="1">The sequence shown here is derived from an EMBL/GenBank/DDBJ whole genome shotgun (WGS) entry which is preliminary data.</text>
</comment>
<accession>A0ABU1ZU80</accession>
<organism evidence="1 2">
    <name type="scientific">Corynebacterium guangdongense</name>
    <dbReference type="NCBI Taxonomy" id="1783348"/>
    <lineage>
        <taxon>Bacteria</taxon>
        <taxon>Bacillati</taxon>
        <taxon>Actinomycetota</taxon>
        <taxon>Actinomycetes</taxon>
        <taxon>Mycobacteriales</taxon>
        <taxon>Corynebacteriaceae</taxon>
        <taxon>Corynebacterium</taxon>
    </lineage>
</organism>
<dbReference type="RefSeq" id="WP_290197298.1">
    <property type="nucleotide sequence ID" value="NZ_CP047654.1"/>
</dbReference>
<dbReference type="EMBL" id="JAVDXZ010000001">
    <property type="protein sequence ID" value="MDR7328477.1"/>
    <property type="molecule type" value="Genomic_DNA"/>
</dbReference>
<dbReference type="PANTHER" id="PTHR10668">
    <property type="entry name" value="PHYTOENE DEHYDROGENASE"/>
    <property type="match status" value="1"/>
</dbReference>
<sequence>MTLTANIIGAGPNGLTAAAFLARDGWEVNVYERASHPGGAARSSDVLGEGTVTDLGAAAHPFGAASPAFRELGLEVNWLHSRYAMAHPLDDAPAALLSRDLGETAAGLGEDAAAWRRLHADLVTHVDEHLANLLGPAIRWPAHPARLLRLAPSALLPVDALGRLRLSTDRARALLAGSAVHATVAPSHPFTSAFGLLFGALGMTRGWPVAEGGTGAIVDELVRVVQGHGGRLHLGVHVTDLRDLPPADVTVLNLTPRQALALPGVESPRLRKWRYGTASYKVDYLLDGPVPWTDPAVGEATTVHVCGTVAEIEHAEREAARGRMPEKPFVMVCQQQAADPSRAPEGRQVVWVYAHVPHGYRGDATQAIENQISRFAPDFRDRVVRRSVSGPEQLERWNPNLVGGDIAGGAMDGAQALRQPYRLGPGLYLASGATPPGAGVHGMPGYWAARAASVDKQGSLN</sequence>
<name>A0ABU1ZU80_9CORY</name>
<dbReference type="PANTHER" id="PTHR10668:SF105">
    <property type="entry name" value="DEHYDROGENASE-RELATED"/>
    <property type="match status" value="1"/>
</dbReference>
<protein>
    <submittedName>
        <fullName evidence="1">Phytoene dehydrogenase-like protein</fullName>
    </submittedName>
</protein>
<dbReference type="Gene3D" id="3.50.50.60">
    <property type="entry name" value="FAD/NAD(P)-binding domain"/>
    <property type="match status" value="2"/>
</dbReference>
<reference evidence="1" key="1">
    <citation type="submission" date="2023-07" db="EMBL/GenBank/DDBJ databases">
        <title>Sequencing the genomes of 1000 actinobacteria strains.</title>
        <authorList>
            <person name="Klenk H.-P."/>
        </authorList>
    </citation>
    <scope>NUCLEOTIDE SEQUENCE</scope>
    <source>
        <strain evidence="1">DSM 107476</strain>
    </source>
</reference>
<dbReference type="Pfam" id="PF13450">
    <property type="entry name" value="NAD_binding_8"/>
    <property type="match status" value="1"/>
</dbReference>
<evidence type="ECO:0000313" key="1">
    <source>
        <dbReference type="EMBL" id="MDR7328477.1"/>
    </source>
</evidence>
<dbReference type="InterPro" id="IPR036188">
    <property type="entry name" value="FAD/NAD-bd_sf"/>
</dbReference>
<gene>
    <name evidence="1" type="ORF">J2S39_000153</name>
</gene>
<keyword evidence="2" id="KW-1185">Reference proteome</keyword>
<dbReference type="Proteomes" id="UP001180840">
    <property type="component" value="Unassembled WGS sequence"/>
</dbReference>
<dbReference type="SUPFAM" id="SSF51905">
    <property type="entry name" value="FAD/NAD(P)-binding domain"/>
    <property type="match status" value="1"/>
</dbReference>
<dbReference type="PRINTS" id="PR00419">
    <property type="entry name" value="ADXRDTASE"/>
</dbReference>